<organism evidence="2 3">
    <name type="scientific">Tritrichomonas foetus</name>
    <dbReference type="NCBI Taxonomy" id="1144522"/>
    <lineage>
        <taxon>Eukaryota</taxon>
        <taxon>Metamonada</taxon>
        <taxon>Parabasalia</taxon>
        <taxon>Tritrichomonadida</taxon>
        <taxon>Tritrichomonadidae</taxon>
        <taxon>Tritrichomonas</taxon>
    </lineage>
</organism>
<accession>A0A1J4KXP4</accession>
<dbReference type="InterPro" id="IPR035969">
    <property type="entry name" value="Rab-GAP_TBC_sf"/>
</dbReference>
<sequence>MERIASLLDIKTTDSTKTILDYVEKSTIDNPIDSNTIKRLFKKNNNSLYERFLTWLVLLEIYPCCSDQWLFHLGKINSNYWSFVRDFGLTDWEKRSIPHHFPSENYGLDNNPTMSLIHGDLVRTGRLLFCLGEKIIPGSQQESDDDKIYFFQEHVRRLERVLYVYAMVNPGFGYLQGFNELVVPFYYVSLSSLSIYSDINIIEAITFQLFFQVMTKTRLNEFYTTQDKSSIILHQLNPFIELQKVHLPDQARIIQDLNIHPIFYCLRWFTLLFAQEYEMEFLIQIWDVLFFHFNEMMEYAFYIGLGQINYVKNALDHKSYQKTITSLQKLKIEGDITPVLNFAQKCWNEDHPPESFFSFLKRKLFS</sequence>
<dbReference type="InterPro" id="IPR000195">
    <property type="entry name" value="Rab-GAP-TBC_dom"/>
</dbReference>
<dbReference type="SUPFAM" id="SSF47923">
    <property type="entry name" value="Ypt/Rab-GAP domain of gyp1p"/>
    <property type="match status" value="2"/>
</dbReference>
<dbReference type="RefSeq" id="XP_068368792.1">
    <property type="nucleotide sequence ID" value="XM_068514289.1"/>
</dbReference>
<dbReference type="PANTHER" id="PTHR22957">
    <property type="entry name" value="TBC1 DOMAIN FAMILY MEMBER GTPASE-ACTIVATING PROTEIN"/>
    <property type="match status" value="1"/>
</dbReference>
<protein>
    <submittedName>
        <fullName evidence="2">TBC1 domain protein</fullName>
    </submittedName>
</protein>
<dbReference type="EMBL" id="MLAK01000203">
    <property type="protein sequence ID" value="OHT15656.1"/>
    <property type="molecule type" value="Genomic_DNA"/>
</dbReference>
<evidence type="ECO:0000313" key="3">
    <source>
        <dbReference type="Proteomes" id="UP000179807"/>
    </source>
</evidence>
<dbReference type="VEuPathDB" id="TrichDB:TRFO_42405"/>
<dbReference type="GO" id="GO:0006886">
    <property type="term" value="P:intracellular protein transport"/>
    <property type="evidence" value="ECO:0007669"/>
    <property type="project" value="TreeGrafter"/>
</dbReference>
<dbReference type="SMART" id="SM00164">
    <property type="entry name" value="TBC"/>
    <property type="match status" value="1"/>
</dbReference>
<reference evidence="2" key="1">
    <citation type="submission" date="2016-10" db="EMBL/GenBank/DDBJ databases">
        <authorList>
            <person name="Benchimol M."/>
            <person name="Almeida L.G."/>
            <person name="Vasconcelos A.T."/>
            <person name="Perreira-Neves A."/>
            <person name="Rosa I.A."/>
            <person name="Tasca T."/>
            <person name="Bogo M.R."/>
            <person name="de Souza W."/>
        </authorList>
    </citation>
    <scope>NUCLEOTIDE SEQUENCE [LARGE SCALE GENOMIC DNA]</scope>
    <source>
        <strain evidence="2">K</strain>
    </source>
</reference>
<dbReference type="Gene3D" id="1.10.8.270">
    <property type="entry name" value="putative rabgap domain of human tbc1 domain family member 14 like domains"/>
    <property type="match status" value="1"/>
</dbReference>
<evidence type="ECO:0000259" key="1">
    <source>
        <dbReference type="PROSITE" id="PS50086"/>
    </source>
</evidence>
<dbReference type="Gene3D" id="1.10.472.80">
    <property type="entry name" value="Ypt/Rab-GAP domain of gyp1p, domain 3"/>
    <property type="match status" value="1"/>
</dbReference>
<dbReference type="FunFam" id="1.10.472.80:FF:000048">
    <property type="entry name" value="TBC domain containing protein"/>
    <property type="match status" value="1"/>
</dbReference>
<comment type="caution">
    <text evidence="2">The sequence shown here is derived from an EMBL/GenBank/DDBJ whole genome shotgun (WGS) entry which is preliminary data.</text>
</comment>
<feature type="domain" description="Rab-GAP TBC" evidence="1">
    <location>
        <begin position="45"/>
        <end position="293"/>
    </location>
</feature>
<dbReference type="GO" id="GO:0005096">
    <property type="term" value="F:GTPase activator activity"/>
    <property type="evidence" value="ECO:0007669"/>
    <property type="project" value="TreeGrafter"/>
</dbReference>
<evidence type="ECO:0000313" key="2">
    <source>
        <dbReference type="EMBL" id="OHT15656.1"/>
    </source>
</evidence>
<proteinExistence type="predicted"/>
<dbReference type="PROSITE" id="PS50086">
    <property type="entry name" value="TBC_RABGAP"/>
    <property type="match status" value="1"/>
</dbReference>
<dbReference type="Pfam" id="PF00566">
    <property type="entry name" value="RabGAP-TBC"/>
    <property type="match status" value="1"/>
</dbReference>
<dbReference type="GeneID" id="94848993"/>
<gene>
    <name evidence="2" type="ORF">TRFO_42405</name>
</gene>
<dbReference type="OrthoDB" id="27140at2759"/>
<name>A0A1J4KXP4_9EUKA</name>
<dbReference type="AlphaFoldDB" id="A0A1J4KXP4"/>
<dbReference type="Proteomes" id="UP000179807">
    <property type="component" value="Unassembled WGS sequence"/>
</dbReference>
<dbReference type="PANTHER" id="PTHR22957:SF27">
    <property type="entry name" value="TBC1 DOMAIN FAMILY MEMBER 13"/>
    <property type="match status" value="1"/>
</dbReference>
<keyword evidence="3" id="KW-1185">Reference proteome</keyword>